<keyword evidence="1" id="KW-0812">Transmembrane</keyword>
<keyword evidence="3" id="KW-1185">Reference proteome</keyword>
<comment type="caution">
    <text evidence="2">The sequence shown here is derived from an EMBL/GenBank/DDBJ whole genome shotgun (WGS) entry which is preliminary data.</text>
</comment>
<proteinExistence type="predicted"/>
<feature type="transmembrane region" description="Helical" evidence="1">
    <location>
        <begin position="32"/>
        <end position="51"/>
    </location>
</feature>
<dbReference type="Pfam" id="PF14012">
    <property type="entry name" value="DUF4229"/>
    <property type="match status" value="1"/>
</dbReference>
<evidence type="ECO:0000313" key="2">
    <source>
        <dbReference type="EMBL" id="MFC0629340.1"/>
    </source>
</evidence>
<dbReference type="RefSeq" id="WP_380057243.1">
    <property type="nucleotide sequence ID" value="NZ_JBHLTC010000050.1"/>
</dbReference>
<dbReference type="InterPro" id="IPR025323">
    <property type="entry name" value="DUF4229"/>
</dbReference>
<gene>
    <name evidence="2" type="ORF">ACFFGN_35065</name>
</gene>
<sequence>MKNFVIYTALRALLFAAAFGVLWLILRNALGLFPILLLALLITSIASIFVLRAQRERLASTIEQKATRISTRIEESRRAED</sequence>
<evidence type="ECO:0000313" key="3">
    <source>
        <dbReference type="Proteomes" id="UP001589890"/>
    </source>
</evidence>
<dbReference type="EMBL" id="JBHLTC010000050">
    <property type="protein sequence ID" value="MFC0629340.1"/>
    <property type="molecule type" value="Genomic_DNA"/>
</dbReference>
<organism evidence="2 3">
    <name type="scientific">Kribbella deserti</name>
    <dbReference type="NCBI Taxonomy" id="1926257"/>
    <lineage>
        <taxon>Bacteria</taxon>
        <taxon>Bacillati</taxon>
        <taxon>Actinomycetota</taxon>
        <taxon>Actinomycetes</taxon>
        <taxon>Propionibacteriales</taxon>
        <taxon>Kribbellaceae</taxon>
        <taxon>Kribbella</taxon>
    </lineage>
</organism>
<reference evidence="2 3" key="1">
    <citation type="submission" date="2024-09" db="EMBL/GenBank/DDBJ databases">
        <authorList>
            <person name="Sun Q."/>
            <person name="Mori K."/>
        </authorList>
    </citation>
    <scope>NUCLEOTIDE SEQUENCE [LARGE SCALE GENOMIC DNA]</scope>
    <source>
        <strain evidence="2 3">CGMCC 1.15906</strain>
    </source>
</reference>
<protein>
    <submittedName>
        <fullName evidence="2">DUF4229 domain-containing protein</fullName>
    </submittedName>
</protein>
<feature type="transmembrane region" description="Helical" evidence="1">
    <location>
        <begin position="7"/>
        <end position="26"/>
    </location>
</feature>
<keyword evidence="1" id="KW-0472">Membrane</keyword>
<name>A0ABV6QXI1_9ACTN</name>
<keyword evidence="1" id="KW-1133">Transmembrane helix</keyword>
<dbReference type="Proteomes" id="UP001589890">
    <property type="component" value="Unassembled WGS sequence"/>
</dbReference>
<evidence type="ECO:0000256" key="1">
    <source>
        <dbReference type="SAM" id="Phobius"/>
    </source>
</evidence>
<accession>A0ABV6QXI1</accession>